<dbReference type="Proteomes" id="UP000095347">
    <property type="component" value="Unassembled WGS sequence"/>
</dbReference>
<dbReference type="PANTHER" id="PTHR42703:SF1">
    <property type="entry name" value="NA(+)_H(+) ANTIPORTER SUBUNIT D1"/>
    <property type="match status" value="1"/>
</dbReference>
<gene>
    <name evidence="10" type="ORF">BEN30_04895</name>
</gene>
<feature type="transmembrane region" description="Helical" evidence="8">
    <location>
        <begin position="457"/>
        <end position="475"/>
    </location>
</feature>
<accession>A0A1E5QBN3</accession>
<comment type="subcellular location">
    <subcellularLocation>
        <location evidence="1">Cell membrane</location>
        <topology evidence="1">Multi-pass membrane protein</topology>
    </subcellularLocation>
    <subcellularLocation>
        <location evidence="7">Membrane</location>
        <topology evidence="7">Multi-pass membrane protein</topology>
    </subcellularLocation>
</comment>
<feature type="transmembrane region" description="Helical" evidence="8">
    <location>
        <begin position="415"/>
        <end position="436"/>
    </location>
</feature>
<feature type="transmembrane region" description="Helical" evidence="8">
    <location>
        <begin position="83"/>
        <end position="102"/>
    </location>
</feature>
<dbReference type="AlphaFoldDB" id="A0A1E5QBN3"/>
<keyword evidence="6 8" id="KW-0472">Membrane</keyword>
<feature type="transmembrane region" description="Helical" evidence="8">
    <location>
        <begin position="36"/>
        <end position="54"/>
    </location>
</feature>
<name>A0A1E5QBN3_9PROT</name>
<sequence length="497" mass="53474">MSGAEMTSDPWLILLVIVPLLAAPVCVLLRSATGAWSVATAVAWSVFAISLKLLDTVMDQGVVRYRIGGWDAPWGIEYRLDSVGVFVVLIVSAIAAVILPYAKRSVEKEIRKDRIYLFYAMLLLCLTGLLGITVTGDAFNLFVFLEISSLSSYVLISLGTDRRALTAAFRYLIMGTLGATFYIIGVGLLYQTTGTLNIADLKTIMPAVIDTRTVHAALAFLTVGISLKLALFPLHMWLPNAYTFAPGAVTAFLASTATKVSAYILLRIIFTLFGDVDLFASFPLQPILITMALAAMFLASLSAIWQENVKRMMAYSSIAQIGYIVLGIAMATETGLTGGIIHMFNHALIKGSAFMAIGAVVFSTGAVTLTQMEGIGKRMPYTMAAFVIAGLGLIGVPLTPGFISKWQLVTAAMELNMWPLAALILLSSLLAVIYVWRVFEVAYLRPAPEGAPAAQEVPLSMLLPIWVMVLAALYFGSNATFTLNLAHTAALQLMGGL</sequence>
<feature type="transmembrane region" description="Helical" evidence="8">
    <location>
        <begin position="286"/>
        <end position="305"/>
    </location>
</feature>
<evidence type="ECO:0000256" key="2">
    <source>
        <dbReference type="ARBA" id="ARBA00005346"/>
    </source>
</evidence>
<evidence type="ECO:0000313" key="10">
    <source>
        <dbReference type="EMBL" id="OEJ69048.1"/>
    </source>
</evidence>
<keyword evidence="3" id="KW-1003">Cell membrane</keyword>
<organism evidence="10 11">
    <name type="scientific">Magnetovibrio blakemorei</name>
    <dbReference type="NCBI Taxonomy" id="28181"/>
    <lineage>
        <taxon>Bacteria</taxon>
        <taxon>Pseudomonadati</taxon>
        <taxon>Pseudomonadota</taxon>
        <taxon>Alphaproteobacteria</taxon>
        <taxon>Rhodospirillales</taxon>
        <taxon>Magnetovibrionaceae</taxon>
        <taxon>Magnetovibrio</taxon>
    </lineage>
</organism>
<dbReference type="EMBL" id="MCGG01000009">
    <property type="protein sequence ID" value="OEJ69048.1"/>
    <property type="molecule type" value="Genomic_DNA"/>
</dbReference>
<dbReference type="Pfam" id="PF00361">
    <property type="entry name" value="Proton_antipo_M"/>
    <property type="match status" value="1"/>
</dbReference>
<feature type="transmembrane region" description="Helical" evidence="8">
    <location>
        <begin position="381"/>
        <end position="403"/>
    </location>
</feature>
<dbReference type="PANTHER" id="PTHR42703">
    <property type="entry name" value="NADH DEHYDROGENASE"/>
    <property type="match status" value="1"/>
</dbReference>
<evidence type="ECO:0000256" key="8">
    <source>
        <dbReference type="SAM" id="Phobius"/>
    </source>
</evidence>
<evidence type="ECO:0000256" key="5">
    <source>
        <dbReference type="ARBA" id="ARBA00022989"/>
    </source>
</evidence>
<feature type="transmembrane region" description="Helical" evidence="8">
    <location>
        <begin position="244"/>
        <end position="266"/>
    </location>
</feature>
<keyword evidence="4 7" id="KW-0812">Transmembrane</keyword>
<dbReference type="STRING" id="28181.BEN30_04895"/>
<feature type="transmembrane region" description="Helical" evidence="8">
    <location>
        <begin position="12"/>
        <end position="29"/>
    </location>
</feature>
<feature type="transmembrane region" description="Helical" evidence="8">
    <location>
        <begin position="213"/>
        <end position="232"/>
    </location>
</feature>
<comment type="similarity">
    <text evidence="2">Belongs to the CPA3 antiporters (TC 2.A.63) subunit D family.</text>
</comment>
<evidence type="ECO:0000256" key="6">
    <source>
        <dbReference type="ARBA" id="ARBA00023136"/>
    </source>
</evidence>
<evidence type="ECO:0000313" key="11">
    <source>
        <dbReference type="Proteomes" id="UP000095347"/>
    </source>
</evidence>
<protein>
    <submittedName>
        <fullName evidence="10">Cation:proton antiporter</fullName>
    </submittedName>
</protein>
<dbReference type="InterPro" id="IPR050586">
    <property type="entry name" value="CPA3_Na-H_Antiporter_D"/>
</dbReference>
<evidence type="ECO:0000259" key="9">
    <source>
        <dbReference type="Pfam" id="PF00361"/>
    </source>
</evidence>
<feature type="transmembrane region" description="Helical" evidence="8">
    <location>
        <begin position="138"/>
        <end position="159"/>
    </location>
</feature>
<reference evidence="11" key="1">
    <citation type="submission" date="2016-07" db="EMBL/GenBank/DDBJ databases">
        <authorList>
            <person name="Florea S."/>
            <person name="Webb J.S."/>
            <person name="Jaromczyk J."/>
            <person name="Schardl C.L."/>
        </authorList>
    </citation>
    <scope>NUCLEOTIDE SEQUENCE [LARGE SCALE GENOMIC DNA]</scope>
    <source>
        <strain evidence="11">MV-1</strain>
    </source>
</reference>
<evidence type="ECO:0000256" key="3">
    <source>
        <dbReference type="ARBA" id="ARBA00022475"/>
    </source>
</evidence>
<evidence type="ECO:0000256" key="4">
    <source>
        <dbReference type="ARBA" id="ARBA00022692"/>
    </source>
</evidence>
<dbReference type="OrthoDB" id="9768329at2"/>
<evidence type="ECO:0000256" key="7">
    <source>
        <dbReference type="RuleBase" id="RU000320"/>
    </source>
</evidence>
<feature type="domain" description="NADH:quinone oxidoreductase/Mrp antiporter transmembrane" evidence="9">
    <location>
        <begin position="137"/>
        <end position="430"/>
    </location>
</feature>
<dbReference type="RefSeq" id="WP_069956902.1">
    <property type="nucleotide sequence ID" value="NZ_MCGG01000009.1"/>
</dbReference>
<dbReference type="PRINTS" id="PR01434">
    <property type="entry name" value="NADHDHGNASE5"/>
</dbReference>
<dbReference type="InterPro" id="IPR001750">
    <property type="entry name" value="ND/Mrp_TM"/>
</dbReference>
<comment type="caution">
    <text evidence="10">The sequence shown here is derived from an EMBL/GenBank/DDBJ whole genome shotgun (WGS) entry which is preliminary data.</text>
</comment>
<feature type="transmembrane region" description="Helical" evidence="8">
    <location>
        <begin position="351"/>
        <end position="369"/>
    </location>
</feature>
<keyword evidence="5 8" id="KW-1133">Transmembrane helix</keyword>
<dbReference type="GO" id="GO:0005886">
    <property type="term" value="C:plasma membrane"/>
    <property type="evidence" value="ECO:0007669"/>
    <property type="project" value="UniProtKB-SubCell"/>
</dbReference>
<evidence type="ECO:0000256" key="1">
    <source>
        <dbReference type="ARBA" id="ARBA00004651"/>
    </source>
</evidence>
<feature type="transmembrane region" description="Helical" evidence="8">
    <location>
        <begin position="171"/>
        <end position="193"/>
    </location>
</feature>
<keyword evidence="11" id="KW-1185">Reference proteome</keyword>
<feature type="transmembrane region" description="Helical" evidence="8">
    <location>
        <begin position="114"/>
        <end position="132"/>
    </location>
</feature>
<proteinExistence type="inferred from homology"/>